<dbReference type="OrthoDB" id="9977941at2759"/>
<organism evidence="1 2">
    <name type="scientific">Aspergillus japonicus CBS 114.51</name>
    <dbReference type="NCBI Taxonomy" id="1448312"/>
    <lineage>
        <taxon>Eukaryota</taxon>
        <taxon>Fungi</taxon>
        <taxon>Dikarya</taxon>
        <taxon>Ascomycota</taxon>
        <taxon>Pezizomycotina</taxon>
        <taxon>Eurotiomycetes</taxon>
        <taxon>Eurotiomycetidae</taxon>
        <taxon>Eurotiales</taxon>
        <taxon>Aspergillaceae</taxon>
        <taxon>Aspergillus</taxon>
        <taxon>Aspergillus subgen. Circumdati</taxon>
    </lineage>
</organism>
<evidence type="ECO:0000313" key="1">
    <source>
        <dbReference type="EMBL" id="RAH81919.1"/>
    </source>
</evidence>
<dbReference type="AlphaFoldDB" id="A0A8T8X309"/>
<dbReference type="EMBL" id="KZ824792">
    <property type="protein sequence ID" value="RAH81919.1"/>
    <property type="molecule type" value="Genomic_DNA"/>
</dbReference>
<proteinExistence type="predicted"/>
<evidence type="ECO:0000313" key="2">
    <source>
        <dbReference type="Proteomes" id="UP000249497"/>
    </source>
</evidence>
<name>A0A8T8X309_ASPJA</name>
<reference evidence="1 2" key="1">
    <citation type="submission" date="2018-02" db="EMBL/GenBank/DDBJ databases">
        <title>The genomes of Aspergillus section Nigri reveals drivers in fungal speciation.</title>
        <authorList>
            <consortium name="DOE Joint Genome Institute"/>
            <person name="Vesth T.C."/>
            <person name="Nybo J."/>
            <person name="Theobald S."/>
            <person name="Brandl J."/>
            <person name="Frisvad J.C."/>
            <person name="Nielsen K.F."/>
            <person name="Lyhne E.K."/>
            <person name="Kogle M.E."/>
            <person name="Kuo A."/>
            <person name="Riley R."/>
            <person name="Clum A."/>
            <person name="Nolan M."/>
            <person name="Lipzen A."/>
            <person name="Salamov A."/>
            <person name="Henrissat B."/>
            <person name="Wiebenga A."/>
            <person name="De vries R.P."/>
            <person name="Grigoriev I.V."/>
            <person name="Mortensen U.H."/>
            <person name="Andersen M.R."/>
            <person name="Baker S.E."/>
        </authorList>
    </citation>
    <scope>NUCLEOTIDE SEQUENCE [LARGE SCALE GENOMIC DNA]</scope>
    <source>
        <strain evidence="1 2">CBS 114.51</strain>
    </source>
</reference>
<sequence>MSQNRAVRSLPFRVVFLYLVQTLHLLTKSNMWPLSQKLVELLGMATVSALPKTCHAPELPLPLRQVCQFPSFPTYLGNLYVRSNGDHLAVAAFLDA</sequence>
<keyword evidence="2" id="KW-1185">Reference proteome</keyword>
<dbReference type="RefSeq" id="XP_025527813.1">
    <property type="nucleotide sequence ID" value="XM_025673627.1"/>
</dbReference>
<accession>A0A8T8X309</accession>
<dbReference type="Proteomes" id="UP000249497">
    <property type="component" value="Unassembled WGS sequence"/>
</dbReference>
<protein>
    <submittedName>
        <fullName evidence="1">Uncharacterized protein</fullName>
    </submittedName>
</protein>
<gene>
    <name evidence="1" type="ORF">BO86DRAFT_399448</name>
</gene>
<dbReference type="GeneID" id="37177319"/>